<evidence type="ECO:0000256" key="3">
    <source>
        <dbReference type="PROSITE-ProRule" id="PRU00284"/>
    </source>
</evidence>
<dbReference type="Proteomes" id="UP001271769">
    <property type="component" value="Unassembled WGS sequence"/>
</dbReference>
<reference evidence="7 8" key="1">
    <citation type="journal article" date="2013" name="Antonie Van Leeuwenhoek">
        <title>Dongia rigui sp. nov., isolated from freshwater of a large wetland in Korea.</title>
        <authorList>
            <person name="Baik K.S."/>
            <person name="Hwang Y.M."/>
            <person name="Choi J.S."/>
            <person name="Kwon J."/>
            <person name="Seong C.N."/>
        </authorList>
    </citation>
    <scope>NUCLEOTIDE SEQUENCE [LARGE SCALE GENOMIC DNA]</scope>
    <source>
        <strain evidence="7 8">04SU4-P</strain>
    </source>
</reference>
<evidence type="ECO:0000259" key="6">
    <source>
        <dbReference type="PROSITE" id="PS50885"/>
    </source>
</evidence>
<keyword evidence="8" id="KW-1185">Reference proteome</keyword>
<sequence>MANVFKTFKVSWQIQLVSLVALAGFLGILAYYLVADGQRASEQGIANQATEVYVIAQDLRYEFLNARRREKDFLLRLDDKYVQQHAEVMQSIDQLLTKLESEDSEGAYRDAIAGIRAGVAEYSDAFKATTVEWVKIGLNDELGLRGELRKSVHEVEDKLKTLSLDKMTITMLMLRRAEKDFLLRLDPKYVDAHAKATTGFLTDIDAAPVAAADRDLIKKLIQEYATDFQSVAATRLSIIADEKKLSDAFAKVDPLVTEMIGRINTEFTVANEHAMQLSEKARLWITIAIAVVALISIVVAGLIGRKVVGPIAAMTKAMLALSGGRQDVTIPATDFTNEIGQMAQSVEVFKNSMLESQRLAKEQAEAQRQQLERAERMQALTRAFDQEVAAALGTVNSAVEEMERTAASMANSAKSVSSGAEAVSAGAIEASSNVQTVAAATEELNASIGEIGNQVTMSTKVAEDAVAEAERTSNVVTGLADATQRIGQVVTLIQDIANQTNLLALNATIEAARAGEAGKGFAVVASEVKNLANQTAKATEEIGQQIGDVQGSTTTAVSAIQQISETIKRSHEISATIAAAVEEQTAATREIARNVEEAAKGTEEVTQNISLVNDAARASNEAASTVRVSAGELARQSAQLDKLVKGFLGDVRAL</sequence>
<name>A0ABU5DTN6_9PROT</name>
<dbReference type="Gene3D" id="1.10.287.950">
    <property type="entry name" value="Methyl-accepting chemotaxis protein"/>
    <property type="match status" value="1"/>
</dbReference>
<keyword evidence="4" id="KW-0472">Membrane</keyword>
<evidence type="ECO:0000313" key="8">
    <source>
        <dbReference type="Proteomes" id="UP001271769"/>
    </source>
</evidence>
<keyword evidence="4" id="KW-1133">Transmembrane helix</keyword>
<dbReference type="RefSeq" id="WP_320498498.1">
    <property type="nucleotide sequence ID" value="NZ_JAXCLX010000001.1"/>
</dbReference>
<keyword evidence="1 3" id="KW-0807">Transducer</keyword>
<proteinExistence type="inferred from homology"/>
<dbReference type="PANTHER" id="PTHR32089">
    <property type="entry name" value="METHYL-ACCEPTING CHEMOTAXIS PROTEIN MCPB"/>
    <property type="match status" value="1"/>
</dbReference>
<dbReference type="InterPro" id="IPR004089">
    <property type="entry name" value="MCPsignal_dom"/>
</dbReference>
<dbReference type="InterPro" id="IPR032255">
    <property type="entry name" value="HBM"/>
</dbReference>
<feature type="transmembrane region" description="Helical" evidence="4">
    <location>
        <begin position="12"/>
        <end position="34"/>
    </location>
</feature>
<dbReference type="SUPFAM" id="SSF58104">
    <property type="entry name" value="Methyl-accepting chemotaxis protein (MCP) signaling domain"/>
    <property type="match status" value="1"/>
</dbReference>
<dbReference type="PROSITE" id="PS50111">
    <property type="entry name" value="CHEMOTAXIS_TRANSDUC_2"/>
    <property type="match status" value="1"/>
</dbReference>
<feature type="transmembrane region" description="Helical" evidence="4">
    <location>
        <begin position="283"/>
        <end position="304"/>
    </location>
</feature>
<dbReference type="SMART" id="SM00304">
    <property type="entry name" value="HAMP"/>
    <property type="match status" value="1"/>
</dbReference>
<evidence type="ECO:0000256" key="4">
    <source>
        <dbReference type="SAM" id="Phobius"/>
    </source>
</evidence>
<comment type="caution">
    <text evidence="7">The sequence shown here is derived from an EMBL/GenBank/DDBJ whole genome shotgun (WGS) entry which is preliminary data.</text>
</comment>
<feature type="domain" description="Methyl-accepting transducer" evidence="5">
    <location>
        <begin position="405"/>
        <end position="623"/>
    </location>
</feature>
<protein>
    <submittedName>
        <fullName evidence="7">Methyl-accepting chemotaxis protein</fullName>
    </submittedName>
</protein>
<evidence type="ECO:0000313" key="7">
    <source>
        <dbReference type="EMBL" id="MDY0870334.1"/>
    </source>
</evidence>
<dbReference type="Pfam" id="PF00015">
    <property type="entry name" value="MCPsignal"/>
    <property type="match status" value="1"/>
</dbReference>
<comment type="similarity">
    <text evidence="2">Belongs to the methyl-accepting chemotaxis (MCP) protein family.</text>
</comment>
<evidence type="ECO:0000256" key="1">
    <source>
        <dbReference type="ARBA" id="ARBA00023224"/>
    </source>
</evidence>
<dbReference type="PROSITE" id="PS50885">
    <property type="entry name" value="HAMP"/>
    <property type="match status" value="1"/>
</dbReference>
<dbReference type="Pfam" id="PF00672">
    <property type="entry name" value="HAMP"/>
    <property type="match status" value="1"/>
</dbReference>
<dbReference type="PANTHER" id="PTHR32089:SF112">
    <property type="entry name" value="LYSOZYME-LIKE PROTEIN-RELATED"/>
    <property type="match status" value="1"/>
</dbReference>
<dbReference type="SMART" id="SM00283">
    <property type="entry name" value="MA"/>
    <property type="match status" value="1"/>
</dbReference>
<dbReference type="SMART" id="SM01358">
    <property type="entry name" value="HBM"/>
    <property type="match status" value="1"/>
</dbReference>
<organism evidence="7 8">
    <name type="scientific">Dongia rigui</name>
    <dbReference type="NCBI Taxonomy" id="940149"/>
    <lineage>
        <taxon>Bacteria</taxon>
        <taxon>Pseudomonadati</taxon>
        <taxon>Pseudomonadota</taxon>
        <taxon>Alphaproteobacteria</taxon>
        <taxon>Rhodospirillales</taxon>
        <taxon>Dongiaceae</taxon>
        <taxon>Dongia</taxon>
    </lineage>
</organism>
<keyword evidence="4" id="KW-0812">Transmembrane</keyword>
<evidence type="ECO:0000256" key="2">
    <source>
        <dbReference type="ARBA" id="ARBA00029447"/>
    </source>
</evidence>
<feature type="domain" description="HAMP" evidence="6">
    <location>
        <begin position="305"/>
        <end position="358"/>
    </location>
</feature>
<dbReference type="InterPro" id="IPR003660">
    <property type="entry name" value="HAMP_dom"/>
</dbReference>
<dbReference type="Gene3D" id="6.10.340.10">
    <property type="match status" value="1"/>
</dbReference>
<gene>
    <name evidence="7" type="ORF">SMD31_00280</name>
</gene>
<dbReference type="EMBL" id="JAXCLX010000001">
    <property type="protein sequence ID" value="MDY0870334.1"/>
    <property type="molecule type" value="Genomic_DNA"/>
</dbReference>
<accession>A0ABU5DTN6</accession>
<evidence type="ECO:0000259" key="5">
    <source>
        <dbReference type="PROSITE" id="PS50111"/>
    </source>
</evidence>